<feature type="binding site" evidence="11">
    <location>
        <position position="508"/>
    </location>
    <ligand>
        <name>Mg(2+)</name>
        <dbReference type="ChEBI" id="CHEBI:18420"/>
        <label>2</label>
    </ligand>
</feature>
<evidence type="ECO:0000256" key="4">
    <source>
        <dbReference type="ARBA" id="ARBA00022723"/>
    </source>
</evidence>
<feature type="binding site" evidence="11">
    <location>
        <position position="434"/>
    </location>
    <ligand>
        <name>Mg(2+)</name>
        <dbReference type="ChEBI" id="CHEBI:18420"/>
        <label>1</label>
        <note>catalytic</note>
    </ligand>
</feature>
<proteinExistence type="inferred from homology"/>
<comment type="catalytic activity">
    <reaction evidence="1 11">
        <text>ATP-dependent breakage, passage and rejoining of double-stranded DNA.</text>
        <dbReference type="EC" id="5.6.2.2"/>
    </reaction>
</comment>
<evidence type="ECO:0000256" key="1">
    <source>
        <dbReference type="ARBA" id="ARBA00000185"/>
    </source>
</evidence>
<keyword evidence="14" id="KW-1185">Reference proteome</keyword>
<dbReference type="GO" id="GO:0003918">
    <property type="term" value="F:DNA topoisomerase type II (double strand cut, ATP-hydrolyzing) activity"/>
    <property type="evidence" value="ECO:0007669"/>
    <property type="project" value="UniProtKB-UniRule"/>
</dbReference>
<dbReference type="PANTHER" id="PTHR45866">
    <property type="entry name" value="DNA GYRASE/TOPOISOMERASE SUBUNIT B"/>
    <property type="match status" value="1"/>
</dbReference>
<dbReference type="GO" id="GO:0006261">
    <property type="term" value="P:DNA-templated DNA replication"/>
    <property type="evidence" value="ECO:0007669"/>
    <property type="project" value="UniProtKB-UniRule"/>
</dbReference>
<dbReference type="Proteomes" id="UP000199569">
    <property type="component" value="Unassembled WGS sequence"/>
</dbReference>
<sequence>MAEPAINVNADAYGADSIKVLKGLDAVRKRPGMYIGDTDDGSGLHHMVYEVVDNAIDEALAGHATEVTVTLNADGSVTVTDNGRGIPTDIHSGEGISAAEVIMTQLHAGGKFDQNSYKVSGGLHGVGVSVVNALSSWLKLRIFRNGKEHFIEFNHGDAVAPLAVVGDANGRKGTEVTFLASTETFTMVEYDYATLEHRLRELAFLNSGVRIILTDKRHAEHKREELMYEGGVEAFVRYLDRAKSPLIQQPIMIRSEKDGIGVEVALWWNDSYHENVLCFTNNIPQRDGGTHLAGFRAALTRQVNGYAESSGLTKKEKVSLTGDDCREGLTAVVSVKVPDPKFSSQTKDKLVSSEVRPAVENVVNEALNNWLEEHPQEARTLVGKVVEAAAAREAARKARELTRRKGALDIASLPGKLADCQERDPSKCELILVEGDSAGGSAKQGRDRAFQAVLPLRGKILNVERARFDKMLSSQEIGTLITALGTGIGREEFNLDKLRYHRIIIMTDADVDGSHIRTLLLTFFFRQMPELIERGHLYIAQPPLYKATRGKSSIYLKDERALEDYLIDAGIEGASLRLETGVEFQGDQLKGLIDEARLVRQVLSNLHTRYNRKAVEQAAIADALRPDVAEDAERGPAAAAYIATRLDAISEELERGWTGEVREGGYAFSRTVRGVTQTTILDQALIASQEAKKLDERAKSLQDVYAKPARLVRKNDEIQIDGPLSLFDAVIASGRKGLQLQRYKGLGEMTAQQLWETTLDREIRSLLQVKVKDTTDADDLFVKLMGDVVEPRREFIQENALSVANLDV</sequence>
<dbReference type="InterPro" id="IPR013760">
    <property type="entry name" value="Topo_IIA-like_dom_sf"/>
</dbReference>
<evidence type="ECO:0000259" key="12">
    <source>
        <dbReference type="PROSITE" id="PS50880"/>
    </source>
</evidence>
<dbReference type="PANTHER" id="PTHR45866:SF1">
    <property type="entry name" value="DNA GYRASE SUBUNIT B, MITOCHONDRIAL"/>
    <property type="match status" value="1"/>
</dbReference>
<evidence type="ECO:0000256" key="5">
    <source>
        <dbReference type="ARBA" id="ARBA00022741"/>
    </source>
</evidence>
<comment type="subunit">
    <text evidence="11">Heterotetramer, composed of two GyrA and two GyrB chains. In the heterotetramer, GyrA contains the active site tyrosine that forms a transient covalent intermediate with DNA, while GyrB binds cofactors and catalyzes ATP hydrolysis.</text>
</comment>
<dbReference type="SUPFAM" id="SSF55874">
    <property type="entry name" value="ATPase domain of HSP90 chaperone/DNA topoisomerase II/histidine kinase"/>
    <property type="match status" value="1"/>
</dbReference>
<keyword evidence="5 11" id="KW-0547">Nucleotide-binding</keyword>
<gene>
    <name evidence="11" type="primary">gyrB</name>
    <name evidence="13" type="ORF">SAMN02927923_01504</name>
</gene>
<comment type="function">
    <text evidence="11">A type II topoisomerase that negatively supercoils closed circular double-stranded (ds) DNA in an ATP-dependent manner to modulate DNA topology and maintain chromosomes in an underwound state. Negative supercoiling favors strand separation, and DNA replication, transcription, recombination and repair, all of which involve strand separation. Also able to catalyze the interconversion of other topological isomers of dsDNA rings, including catenanes and knotted rings. Type II topoisomerases break and join 2 DNA strands simultaneously in an ATP-dependent manner.</text>
</comment>
<dbReference type="EC" id="5.6.2.2" evidence="11"/>
<accession>A0A1G5GH37</accession>
<dbReference type="HAMAP" id="MF_01898">
    <property type="entry name" value="GyrB"/>
    <property type="match status" value="1"/>
</dbReference>
<dbReference type="GO" id="GO:0005694">
    <property type="term" value="C:chromosome"/>
    <property type="evidence" value="ECO:0007669"/>
    <property type="project" value="InterPro"/>
</dbReference>
<dbReference type="STRING" id="549386.SAMN02927923_01504"/>
<name>A0A1G5GH37_9HYPH</name>
<dbReference type="InterPro" id="IPR001241">
    <property type="entry name" value="Topo_IIA"/>
</dbReference>
<keyword evidence="7 11" id="KW-0460">Magnesium</keyword>
<dbReference type="InterPro" id="IPR002288">
    <property type="entry name" value="DNA_gyrase_B_C"/>
</dbReference>
<dbReference type="AlphaFoldDB" id="A0A1G5GH37"/>
<dbReference type="Pfam" id="PF02518">
    <property type="entry name" value="HATPase_c"/>
    <property type="match status" value="1"/>
</dbReference>
<dbReference type="PROSITE" id="PS00177">
    <property type="entry name" value="TOPOISOMERASE_II"/>
    <property type="match status" value="1"/>
</dbReference>
<feature type="site" description="Interaction with DNA" evidence="11">
    <location>
        <position position="462"/>
    </location>
</feature>
<dbReference type="PROSITE" id="PS50880">
    <property type="entry name" value="TOPRIM"/>
    <property type="match status" value="1"/>
</dbReference>
<evidence type="ECO:0000256" key="2">
    <source>
        <dbReference type="ARBA" id="ARBA00010708"/>
    </source>
</evidence>
<keyword evidence="6 11" id="KW-0067">ATP-binding</keyword>
<feature type="binding site" evidence="11">
    <location>
        <position position="510"/>
    </location>
    <ligand>
        <name>Mg(2+)</name>
        <dbReference type="ChEBI" id="CHEBI:18420"/>
        <label>2</label>
    </ligand>
</feature>
<dbReference type="InterPro" id="IPR036890">
    <property type="entry name" value="HATPase_C_sf"/>
</dbReference>
<dbReference type="RefSeq" id="WP_091132826.1">
    <property type="nucleotide sequence ID" value="NZ_FMVJ01000004.1"/>
</dbReference>
<dbReference type="Gene3D" id="3.40.50.670">
    <property type="match status" value="2"/>
</dbReference>
<comment type="similarity">
    <text evidence="2 11">Belongs to the type II topoisomerase GyrB family.</text>
</comment>
<dbReference type="CDD" id="cd03366">
    <property type="entry name" value="TOPRIM_TopoIIA_GyrB"/>
    <property type="match status" value="1"/>
</dbReference>
<evidence type="ECO:0000256" key="10">
    <source>
        <dbReference type="ARBA" id="ARBA00023235"/>
    </source>
</evidence>
<dbReference type="InterPro" id="IPR011557">
    <property type="entry name" value="GyrB"/>
</dbReference>
<feature type="domain" description="Toprim" evidence="12">
    <location>
        <begin position="428"/>
        <end position="543"/>
    </location>
</feature>
<dbReference type="NCBIfam" id="NF004189">
    <property type="entry name" value="PRK05644.1"/>
    <property type="match status" value="1"/>
</dbReference>
<dbReference type="InterPro" id="IPR020568">
    <property type="entry name" value="Ribosomal_Su5_D2-typ_SF"/>
</dbReference>
<dbReference type="InterPro" id="IPR018522">
    <property type="entry name" value="TopoIIA_CS"/>
</dbReference>
<keyword evidence="9" id="KW-0238">DNA-binding</keyword>
<dbReference type="Pfam" id="PF00986">
    <property type="entry name" value="DNA_gyraseB_C"/>
    <property type="match status" value="1"/>
</dbReference>
<keyword evidence="8 11" id="KW-0799">Topoisomerase</keyword>
<evidence type="ECO:0000256" key="11">
    <source>
        <dbReference type="HAMAP-Rule" id="MF_01898"/>
    </source>
</evidence>
<dbReference type="InterPro" id="IPR034160">
    <property type="entry name" value="TOPRIM_GyrB"/>
</dbReference>
<evidence type="ECO:0000256" key="3">
    <source>
        <dbReference type="ARBA" id="ARBA00022490"/>
    </source>
</evidence>
<dbReference type="InterPro" id="IPR003594">
    <property type="entry name" value="HATPase_dom"/>
</dbReference>
<dbReference type="InterPro" id="IPR000565">
    <property type="entry name" value="Topo_IIA_B"/>
</dbReference>
<dbReference type="Gene3D" id="3.30.230.10">
    <property type="match status" value="1"/>
</dbReference>
<dbReference type="GO" id="GO:0003677">
    <property type="term" value="F:DNA binding"/>
    <property type="evidence" value="ECO:0007669"/>
    <property type="project" value="UniProtKB-KW"/>
</dbReference>
<evidence type="ECO:0000256" key="6">
    <source>
        <dbReference type="ARBA" id="ARBA00022840"/>
    </source>
</evidence>
<dbReference type="InterPro" id="IPR013506">
    <property type="entry name" value="Topo_IIA_bsu_dom2"/>
</dbReference>
<protein>
    <recommendedName>
        <fullName evidence="11">DNA gyrase subunit B</fullName>
        <ecNumber evidence="11">5.6.2.2</ecNumber>
    </recommendedName>
</protein>
<dbReference type="FunFam" id="3.40.50.670:FF:000007">
    <property type="entry name" value="DNA gyrase subunit B"/>
    <property type="match status" value="1"/>
</dbReference>
<dbReference type="SMART" id="SM00387">
    <property type="entry name" value="HATPase_c"/>
    <property type="match status" value="1"/>
</dbReference>
<dbReference type="InterPro" id="IPR014721">
    <property type="entry name" value="Ribsml_uS5_D2-typ_fold_subgr"/>
</dbReference>
<dbReference type="Gene3D" id="3.30.565.10">
    <property type="entry name" value="Histidine kinase-like ATPase, C-terminal domain"/>
    <property type="match status" value="1"/>
</dbReference>
<dbReference type="FunFam" id="3.30.565.10:FF:000002">
    <property type="entry name" value="DNA gyrase subunit B"/>
    <property type="match status" value="1"/>
</dbReference>
<dbReference type="EMBL" id="FMVJ01000004">
    <property type="protein sequence ID" value="SCY50657.1"/>
    <property type="molecule type" value="Genomic_DNA"/>
</dbReference>
<keyword evidence="10 11" id="KW-0413">Isomerase</keyword>
<dbReference type="GO" id="GO:0046872">
    <property type="term" value="F:metal ion binding"/>
    <property type="evidence" value="ECO:0007669"/>
    <property type="project" value="UniProtKB-KW"/>
</dbReference>
<dbReference type="InterPro" id="IPR006171">
    <property type="entry name" value="TOPRIM_dom"/>
</dbReference>
<evidence type="ECO:0000313" key="14">
    <source>
        <dbReference type="Proteomes" id="UP000199569"/>
    </source>
</evidence>
<dbReference type="SMART" id="SM00433">
    <property type="entry name" value="TOP2c"/>
    <property type="match status" value="1"/>
</dbReference>
<dbReference type="Pfam" id="PF00204">
    <property type="entry name" value="DNA_gyraseB"/>
    <property type="match status" value="1"/>
</dbReference>
<dbReference type="OrthoDB" id="9802808at2"/>
<comment type="miscellaneous">
    <text evidence="11">Few gyrases are as efficient as E.coli at forming negative supercoils. Not all organisms have 2 type II topoisomerases; in organisms with a single type II topoisomerase this enzyme also has to decatenate newly replicated chromosomes.</text>
</comment>
<evidence type="ECO:0000313" key="13">
    <source>
        <dbReference type="EMBL" id="SCY50657.1"/>
    </source>
</evidence>
<feature type="binding site" evidence="11">
    <location>
        <position position="508"/>
    </location>
    <ligand>
        <name>Mg(2+)</name>
        <dbReference type="ChEBI" id="CHEBI:18420"/>
        <label>1</label>
        <note>catalytic</note>
    </ligand>
</feature>
<keyword evidence="4 11" id="KW-0479">Metal-binding</keyword>
<dbReference type="InterPro" id="IPR013759">
    <property type="entry name" value="Topo_IIA_B_C"/>
</dbReference>
<dbReference type="PRINTS" id="PR01159">
    <property type="entry name" value="DNAGYRASEB"/>
</dbReference>
<dbReference type="CDD" id="cd00822">
    <property type="entry name" value="TopoII_Trans_DNA_gyrase"/>
    <property type="match status" value="1"/>
</dbReference>
<reference evidence="14" key="1">
    <citation type="submission" date="2016-10" db="EMBL/GenBank/DDBJ databases">
        <authorList>
            <person name="Varghese N."/>
            <person name="Submissions S."/>
        </authorList>
    </citation>
    <scope>NUCLEOTIDE SEQUENCE [LARGE SCALE GENOMIC DNA]</scope>
    <source>
        <strain evidence="14">CGMCC 1.7666</strain>
    </source>
</reference>
<dbReference type="NCBIfam" id="NF011501">
    <property type="entry name" value="PRK14939.1"/>
    <property type="match status" value="1"/>
</dbReference>
<dbReference type="PRINTS" id="PR00418">
    <property type="entry name" value="TPI2FAMILY"/>
</dbReference>
<dbReference type="CDD" id="cd16928">
    <property type="entry name" value="HATPase_GyrB-like"/>
    <property type="match status" value="1"/>
</dbReference>
<evidence type="ECO:0000256" key="8">
    <source>
        <dbReference type="ARBA" id="ARBA00023029"/>
    </source>
</evidence>
<dbReference type="SUPFAM" id="SSF54211">
    <property type="entry name" value="Ribosomal protein S5 domain 2-like"/>
    <property type="match status" value="1"/>
</dbReference>
<dbReference type="Pfam" id="PF01751">
    <property type="entry name" value="Toprim"/>
    <property type="match status" value="1"/>
</dbReference>
<evidence type="ECO:0000256" key="9">
    <source>
        <dbReference type="ARBA" id="ARBA00023125"/>
    </source>
</evidence>
<dbReference type="FunFam" id="3.30.230.10:FF:000005">
    <property type="entry name" value="DNA gyrase subunit B"/>
    <property type="match status" value="1"/>
</dbReference>
<evidence type="ECO:0000256" key="7">
    <source>
        <dbReference type="ARBA" id="ARBA00022842"/>
    </source>
</evidence>
<dbReference type="GO" id="GO:0005737">
    <property type="term" value="C:cytoplasm"/>
    <property type="evidence" value="ECO:0007669"/>
    <property type="project" value="UniProtKB-SubCell"/>
</dbReference>
<dbReference type="NCBIfam" id="TIGR01059">
    <property type="entry name" value="gyrB"/>
    <property type="match status" value="1"/>
</dbReference>
<keyword evidence="3 11" id="KW-0963">Cytoplasm</keyword>
<organism evidence="13 14">
    <name type="scientific">Microvirga guangxiensis</name>
    <dbReference type="NCBI Taxonomy" id="549386"/>
    <lineage>
        <taxon>Bacteria</taxon>
        <taxon>Pseudomonadati</taxon>
        <taxon>Pseudomonadota</taxon>
        <taxon>Alphaproteobacteria</taxon>
        <taxon>Hyphomicrobiales</taxon>
        <taxon>Methylobacteriaceae</taxon>
        <taxon>Microvirga</taxon>
    </lineage>
</organism>
<feature type="site" description="Interaction with DNA" evidence="11">
    <location>
        <position position="459"/>
    </location>
</feature>
<dbReference type="SUPFAM" id="SSF56719">
    <property type="entry name" value="Type II DNA topoisomerase"/>
    <property type="match status" value="1"/>
</dbReference>
<dbReference type="GO" id="GO:0005524">
    <property type="term" value="F:ATP binding"/>
    <property type="evidence" value="ECO:0007669"/>
    <property type="project" value="UniProtKB-UniRule"/>
</dbReference>
<comment type="subcellular location">
    <subcellularLocation>
        <location evidence="11">Cytoplasm</location>
    </subcellularLocation>
</comment>
<dbReference type="GO" id="GO:0006265">
    <property type="term" value="P:DNA topological change"/>
    <property type="evidence" value="ECO:0007669"/>
    <property type="project" value="UniProtKB-UniRule"/>
</dbReference>
<comment type="cofactor">
    <cofactor evidence="11">
        <name>Mg(2+)</name>
        <dbReference type="ChEBI" id="CHEBI:18420"/>
    </cofactor>
    <cofactor evidence="11">
        <name>Mn(2+)</name>
        <dbReference type="ChEBI" id="CHEBI:29035"/>
    </cofactor>
    <cofactor evidence="11">
        <name>Ca(2+)</name>
        <dbReference type="ChEBI" id="CHEBI:29108"/>
    </cofactor>
    <text evidence="11">Binds two Mg(2+) per subunit. The magnesium ions form salt bridges with both the protein and the DNA. Can also accept other divalent metal cations, such as Mn(2+) or Ca(2+).</text>
</comment>